<sequence>MPIAYGKLTRASAQETAAEFIIDGTKYSFHAAHAWLAPEFVGEDVSLTYGDKEELKSDENIPYQAKFGPASLRFQLANGLRLQGDLSRTIDPVEVSGDAKFEQSQVEGD</sequence>
<accession>A0AAE8SXI2</accession>
<evidence type="ECO:0000313" key="1">
    <source>
        <dbReference type="EMBL" id="SPO04861.1"/>
    </source>
</evidence>
<keyword evidence="2" id="KW-1185">Reference proteome</keyword>
<dbReference type="AlphaFoldDB" id="A0AAE8SXI2"/>
<reference evidence="1" key="1">
    <citation type="submission" date="2018-03" db="EMBL/GenBank/DDBJ databases">
        <authorList>
            <person name="Guldener U."/>
        </authorList>
    </citation>
    <scope>NUCLEOTIDE SEQUENCE</scope>
</reference>
<dbReference type="EMBL" id="ONZQ02000011">
    <property type="protein sequence ID" value="SPO04861.1"/>
    <property type="molecule type" value="Genomic_DNA"/>
</dbReference>
<dbReference type="Proteomes" id="UP001187682">
    <property type="component" value="Unassembled WGS sequence"/>
</dbReference>
<name>A0AAE8SXI2_9PEZI</name>
<evidence type="ECO:0000313" key="2">
    <source>
        <dbReference type="Proteomes" id="UP001187682"/>
    </source>
</evidence>
<protein>
    <submittedName>
        <fullName evidence="1">Uncharacterized protein</fullName>
    </submittedName>
</protein>
<gene>
    <name evidence="1" type="ORF">DNG_07546</name>
</gene>
<comment type="caution">
    <text evidence="1">The sequence shown here is derived from an EMBL/GenBank/DDBJ whole genome shotgun (WGS) entry which is preliminary data.</text>
</comment>
<proteinExistence type="predicted"/>
<organism evidence="1 2">
    <name type="scientific">Cephalotrichum gorgonifer</name>
    <dbReference type="NCBI Taxonomy" id="2041049"/>
    <lineage>
        <taxon>Eukaryota</taxon>
        <taxon>Fungi</taxon>
        <taxon>Dikarya</taxon>
        <taxon>Ascomycota</taxon>
        <taxon>Pezizomycotina</taxon>
        <taxon>Sordariomycetes</taxon>
        <taxon>Hypocreomycetidae</taxon>
        <taxon>Microascales</taxon>
        <taxon>Microascaceae</taxon>
        <taxon>Cephalotrichum</taxon>
    </lineage>
</organism>